<keyword evidence="9" id="KW-1185">Reference proteome</keyword>
<keyword evidence="2 5" id="KW-0812">Transmembrane</keyword>
<dbReference type="Pfam" id="PF13908">
    <property type="entry name" value="Shisa_N"/>
    <property type="match status" value="1"/>
</dbReference>
<evidence type="ECO:0000256" key="5">
    <source>
        <dbReference type="SAM" id="Phobius"/>
    </source>
</evidence>
<dbReference type="PANTHER" id="PTHR31395:SF5">
    <property type="entry name" value="PROTEIN SHISA-4"/>
    <property type="match status" value="1"/>
</dbReference>
<comment type="subcellular location">
    <subcellularLocation>
        <location evidence="1">Membrane</location>
    </subcellularLocation>
</comment>
<reference evidence="8" key="3">
    <citation type="submission" date="2025-09" db="UniProtKB">
        <authorList>
            <consortium name="Ensembl"/>
        </authorList>
    </citation>
    <scope>IDENTIFICATION</scope>
</reference>
<evidence type="ECO:0000313" key="9">
    <source>
        <dbReference type="Proteomes" id="UP000291000"/>
    </source>
</evidence>
<dbReference type="Proteomes" id="UP000291000">
    <property type="component" value="Unassembled WGS sequence"/>
</dbReference>
<dbReference type="AlphaFoldDB" id="A0A452EGR5"/>
<gene>
    <name evidence="8" type="primary">SHISA4</name>
</gene>
<evidence type="ECO:0000313" key="8">
    <source>
        <dbReference type="Ensembl" id="ENSCHIP00000011168.1"/>
    </source>
</evidence>
<dbReference type="InterPro" id="IPR053891">
    <property type="entry name" value="Shisa_N"/>
</dbReference>
<proteinExistence type="predicted"/>
<feature type="signal peptide" evidence="6">
    <location>
        <begin position="1"/>
        <end position="27"/>
    </location>
</feature>
<dbReference type="GeneTree" id="ENSGT00730000111186"/>
<dbReference type="STRING" id="9925.ENSCHIP00000011168"/>
<name>A0A452EGR5_CAPHI</name>
<protein>
    <submittedName>
        <fullName evidence="8">Shisa family member 4</fullName>
    </submittedName>
</protein>
<evidence type="ECO:0000259" key="7">
    <source>
        <dbReference type="Pfam" id="PF13908"/>
    </source>
</evidence>
<feature type="transmembrane region" description="Helical" evidence="5">
    <location>
        <begin position="84"/>
        <end position="110"/>
    </location>
</feature>
<dbReference type="Bgee" id="ENSCHIG00000013427">
    <property type="expression patterns" value="Expressed in longissimus thoracis muscle and 17 other cell types or tissues"/>
</dbReference>
<evidence type="ECO:0000256" key="3">
    <source>
        <dbReference type="ARBA" id="ARBA00022989"/>
    </source>
</evidence>
<evidence type="ECO:0000256" key="2">
    <source>
        <dbReference type="ARBA" id="ARBA00022692"/>
    </source>
</evidence>
<keyword evidence="4 5" id="KW-0472">Membrane</keyword>
<reference evidence="8" key="2">
    <citation type="submission" date="2025-08" db="UniProtKB">
        <authorList>
            <consortium name="Ensembl"/>
        </authorList>
    </citation>
    <scope>IDENTIFICATION</scope>
</reference>
<evidence type="ECO:0000256" key="4">
    <source>
        <dbReference type="ARBA" id="ARBA00023136"/>
    </source>
</evidence>
<feature type="chain" id="PRO_5019554112" evidence="6">
    <location>
        <begin position="28"/>
        <end position="243"/>
    </location>
</feature>
<sequence length="243" mass="26049">MPPAGLRGAAPLAAVALLALGAPLALAGEDCLWYLDRNGSWHPGFNCEFFAFCCGTCYQRYCCRDLSLQQKHCLAFSPKTIAGIASAVILFVAVVATTICCFLCSCCYLYRRRQQLQSPFEGQEIPMTGVPVQPLCPYPQDPKAGPAPPQPGFMYPPSGPAPQYPLYPAGPPVYNPAGEWAPRPACSSLGILQPGSGFLCTLLGRPYPHLVSLAYSSSPVRATPALLPWSLRSQLRLCRPSGG</sequence>
<dbReference type="PANTHER" id="PTHR31395">
    <property type="entry name" value="SHISA"/>
    <property type="match status" value="1"/>
</dbReference>
<evidence type="ECO:0000256" key="6">
    <source>
        <dbReference type="SAM" id="SignalP"/>
    </source>
</evidence>
<evidence type="ECO:0000256" key="1">
    <source>
        <dbReference type="ARBA" id="ARBA00004370"/>
    </source>
</evidence>
<accession>A0A452EGR5</accession>
<dbReference type="InterPro" id="IPR026910">
    <property type="entry name" value="Shisa"/>
</dbReference>
<dbReference type="OMA" id="YNPAGEW"/>
<organism evidence="8 9">
    <name type="scientific">Capra hircus</name>
    <name type="common">Goat</name>
    <dbReference type="NCBI Taxonomy" id="9925"/>
    <lineage>
        <taxon>Eukaryota</taxon>
        <taxon>Metazoa</taxon>
        <taxon>Chordata</taxon>
        <taxon>Craniata</taxon>
        <taxon>Vertebrata</taxon>
        <taxon>Euteleostomi</taxon>
        <taxon>Mammalia</taxon>
        <taxon>Eutheria</taxon>
        <taxon>Laurasiatheria</taxon>
        <taxon>Artiodactyla</taxon>
        <taxon>Ruminantia</taxon>
        <taxon>Pecora</taxon>
        <taxon>Bovidae</taxon>
        <taxon>Caprinae</taxon>
        <taxon>Capra</taxon>
    </lineage>
</organism>
<dbReference type="GO" id="GO:0016020">
    <property type="term" value="C:membrane"/>
    <property type="evidence" value="ECO:0007669"/>
    <property type="project" value="UniProtKB-SubCell"/>
</dbReference>
<dbReference type="Ensembl" id="ENSCHIT00000018954.1">
    <property type="protein sequence ID" value="ENSCHIP00000011168.1"/>
    <property type="gene ID" value="ENSCHIG00000013427.1"/>
</dbReference>
<keyword evidence="6" id="KW-0732">Signal</keyword>
<feature type="domain" description="Shisa N-terminal" evidence="7">
    <location>
        <begin position="28"/>
        <end position="73"/>
    </location>
</feature>
<reference evidence="9" key="1">
    <citation type="submission" date="2016-04" db="EMBL/GenBank/DDBJ databases">
        <title>Polished mammalian reference genomes with single-molecule sequencing and chromosome conformation capture applied to the Capra hircus genome.</title>
        <authorList>
            <person name="Bickhart D.M."/>
            <person name="Koren S."/>
            <person name="Rosen B."/>
            <person name="Hastie A."/>
            <person name="Liachko I."/>
            <person name="Sullivan S.T."/>
            <person name="Burton J."/>
            <person name="Sayre B.L."/>
            <person name="Huson H.J."/>
            <person name="Lee J."/>
            <person name="Lam E."/>
            <person name="Kelley C.M."/>
            <person name="Hutchison J.L."/>
            <person name="Zhou Y."/>
            <person name="Sun J."/>
            <person name="Crisa A."/>
            <person name="Schwartz J.C."/>
            <person name="Hammond J.A."/>
            <person name="Schroeder S.G."/>
            <person name="Liu G.E."/>
            <person name="Dunham M."/>
            <person name="Shendure J."/>
            <person name="Sonstegard T.S."/>
            <person name="Phillippy A.M."/>
            <person name="Van Tassell C.P."/>
            <person name="Smith T.P."/>
        </authorList>
    </citation>
    <scope>NUCLEOTIDE SEQUENCE [LARGE SCALE GENOMIC DNA]</scope>
</reference>
<keyword evidence="3 5" id="KW-1133">Transmembrane helix</keyword>